<dbReference type="AlphaFoldDB" id="A0A4S4LHZ6"/>
<sequence length="86" mass="9408">MPIDNSVPDEFVLLPVEALANTLRDFNIDINVHDFIQQVNAELSTPDPSSSTQQSQEHAKAIQKAAIEALNRPSIPVPPSAKSIFE</sequence>
<organism evidence="2 3">
    <name type="scientific">Bondarzewia mesenterica</name>
    <dbReference type="NCBI Taxonomy" id="1095465"/>
    <lineage>
        <taxon>Eukaryota</taxon>
        <taxon>Fungi</taxon>
        <taxon>Dikarya</taxon>
        <taxon>Basidiomycota</taxon>
        <taxon>Agaricomycotina</taxon>
        <taxon>Agaricomycetes</taxon>
        <taxon>Russulales</taxon>
        <taxon>Bondarzewiaceae</taxon>
        <taxon>Bondarzewia</taxon>
    </lineage>
</organism>
<accession>A0A4S4LHZ6</accession>
<keyword evidence="3" id="KW-1185">Reference proteome</keyword>
<feature type="region of interest" description="Disordered" evidence="1">
    <location>
        <begin position="43"/>
        <end position="62"/>
    </location>
</feature>
<dbReference type="EMBL" id="SGPL01000542">
    <property type="protein sequence ID" value="THH10911.1"/>
    <property type="molecule type" value="Genomic_DNA"/>
</dbReference>
<evidence type="ECO:0000313" key="3">
    <source>
        <dbReference type="Proteomes" id="UP000310158"/>
    </source>
</evidence>
<proteinExistence type="predicted"/>
<protein>
    <submittedName>
        <fullName evidence="2">Uncharacterized protein</fullName>
    </submittedName>
</protein>
<reference evidence="2 3" key="1">
    <citation type="submission" date="2019-02" db="EMBL/GenBank/DDBJ databases">
        <title>Genome sequencing of the rare red list fungi Bondarzewia mesenterica.</title>
        <authorList>
            <person name="Buettner E."/>
            <person name="Kellner H."/>
        </authorList>
    </citation>
    <scope>NUCLEOTIDE SEQUENCE [LARGE SCALE GENOMIC DNA]</scope>
    <source>
        <strain evidence="2 3">DSM 108281</strain>
    </source>
</reference>
<feature type="compositionally biased region" description="Low complexity" evidence="1">
    <location>
        <begin position="44"/>
        <end position="56"/>
    </location>
</feature>
<dbReference type="Proteomes" id="UP000310158">
    <property type="component" value="Unassembled WGS sequence"/>
</dbReference>
<name>A0A4S4LHZ6_9AGAM</name>
<evidence type="ECO:0000313" key="2">
    <source>
        <dbReference type="EMBL" id="THH10911.1"/>
    </source>
</evidence>
<evidence type="ECO:0000256" key="1">
    <source>
        <dbReference type="SAM" id="MobiDB-lite"/>
    </source>
</evidence>
<gene>
    <name evidence="2" type="ORF">EW146_g8220</name>
</gene>
<comment type="caution">
    <text evidence="2">The sequence shown here is derived from an EMBL/GenBank/DDBJ whole genome shotgun (WGS) entry which is preliminary data.</text>
</comment>